<dbReference type="InterPro" id="IPR036397">
    <property type="entry name" value="RNaseH_sf"/>
</dbReference>
<dbReference type="GO" id="GO:0003676">
    <property type="term" value="F:nucleic acid binding"/>
    <property type="evidence" value="ECO:0007669"/>
    <property type="project" value="InterPro"/>
</dbReference>
<dbReference type="PANTHER" id="PTHR33293">
    <property type="entry name" value="INSERTION ELEMENT IS1 1 PROTEIN INSB-RELATED"/>
    <property type="match status" value="1"/>
</dbReference>
<dbReference type="Gene3D" id="3.30.420.10">
    <property type="entry name" value="Ribonuclease H-like superfamily/Ribonuclease H"/>
    <property type="match status" value="1"/>
</dbReference>
<dbReference type="InterPro" id="IPR038116">
    <property type="entry name" value="TrpR-like_sf"/>
</dbReference>
<dbReference type="AlphaFoldDB" id="A0A6I6MN65"/>
<name>A0A6I6MN65_9CAUL</name>
<evidence type="ECO:0000313" key="3">
    <source>
        <dbReference type="Proteomes" id="UP000431269"/>
    </source>
</evidence>
<accession>A0A6I6MN65</accession>
<evidence type="ECO:0000256" key="1">
    <source>
        <dbReference type="SAM" id="MobiDB-lite"/>
    </source>
</evidence>
<dbReference type="Gene3D" id="1.10.1270.10">
    <property type="entry name" value="TrpR-like"/>
    <property type="match status" value="1"/>
</dbReference>
<dbReference type="InterPro" id="IPR051354">
    <property type="entry name" value="Transposase_27_IS1"/>
</dbReference>
<keyword evidence="3" id="KW-1185">Reference proteome</keyword>
<reference evidence="3" key="1">
    <citation type="submission" date="2019-12" db="EMBL/GenBank/DDBJ databases">
        <title>Complete genome of Terracaulis silvestris 0127_4.</title>
        <authorList>
            <person name="Vieira S."/>
            <person name="Riedel T."/>
            <person name="Sproer C."/>
            <person name="Pascual J."/>
            <person name="Boedeker C."/>
            <person name="Overmann J."/>
        </authorList>
    </citation>
    <scope>NUCLEOTIDE SEQUENCE [LARGE SCALE GENOMIC DNA]</scope>
    <source>
        <strain evidence="3">0127_4</strain>
    </source>
</reference>
<organism evidence="2 3">
    <name type="scientific">Terricaulis silvestris</name>
    <dbReference type="NCBI Taxonomy" id="2686094"/>
    <lineage>
        <taxon>Bacteria</taxon>
        <taxon>Pseudomonadati</taxon>
        <taxon>Pseudomonadota</taxon>
        <taxon>Alphaproteobacteria</taxon>
        <taxon>Caulobacterales</taxon>
        <taxon>Caulobacteraceae</taxon>
        <taxon>Terricaulis</taxon>
    </lineage>
</organism>
<dbReference type="Proteomes" id="UP000431269">
    <property type="component" value="Chromosome"/>
</dbReference>
<evidence type="ECO:0000313" key="2">
    <source>
        <dbReference type="EMBL" id="QGZ96975.1"/>
    </source>
</evidence>
<gene>
    <name evidence="2" type="ORF">DSM104635_03840</name>
</gene>
<feature type="region of interest" description="Disordered" evidence="1">
    <location>
        <begin position="291"/>
        <end position="314"/>
    </location>
</feature>
<dbReference type="EMBL" id="CP047045">
    <property type="protein sequence ID" value="QGZ96975.1"/>
    <property type="molecule type" value="Genomic_DNA"/>
</dbReference>
<protein>
    <submittedName>
        <fullName evidence="2">Transposase</fullName>
    </submittedName>
</protein>
<dbReference type="SUPFAM" id="SSF46689">
    <property type="entry name" value="Homeodomain-like"/>
    <property type="match status" value="1"/>
</dbReference>
<sequence length="314" mass="35094">MLDAKHKVQYNRGMANVLPLAKRVQILNLLNEGMSMRAISRVADVSINTVSKLLVDAGETCLDLHDQLVTHVQAKNLQADEIWSFCYAKQKNVPDAKAAPEGAGDVWTWTCLDSDSKLIVSYLASGRTQSAAIHFMKDVASRITGRVQLTTDGHNSYPYAVHVAFGKNVDFAQLVKTYGAEGGSGPERKYSPPVCTGAHKVVRQGNPDQSKISTSHVERANLTMRMGMRRFTRLTNAHSKKYANHLYALALFFMHYNFVRQHKAHKLSPAMAAGITDRLWSMEDIAERIETRVNQPKARGPYKVRKPRSEDDAR</sequence>
<dbReference type="InterPro" id="IPR009057">
    <property type="entry name" value="Homeodomain-like_sf"/>
</dbReference>
<proteinExistence type="predicted"/>
<dbReference type="KEGG" id="tsv:DSM104635_03840"/>